<proteinExistence type="predicted"/>
<dbReference type="EMBL" id="JABZFV010000001">
    <property type="protein sequence ID" value="MBF0934060.1"/>
    <property type="molecule type" value="Genomic_DNA"/>
</dbReference>
<dbReference type="Proteomes" id="UP000757900">
    <property type="component" value="Unassembled WGS sequence"/>
</dbReference>
<comment type="caution">
    <text evidence="1">The sequence shown here is derived from an EMBL/GenBank/DDBJ whole genome shotgun (WGS) entry which is preliminary data.</text>
</comment>
<sequence>MSKLVVKWPKRGQAEGVWDIEYNHYLNGYAVFENIGPYKVLRVYKGKQRALDNKAVFVKQWDRYEVVPGSVVKDYILKAFELVVLNWEHWYNMDRNGNSFDFHTTLHPPKSQV</sequence>
<name>A0A929MPT2_ABIDE</name>
<organism evidence="1 2">
    <name type="scientific">Abiotrophia defectiva</name>
    <name type="common">Streptococcus defectivus</name>
    <dbReference type="NCBI Taxonomy" id="46125"/>
    <lineage>
        <taxon>Bacteria</taxon>
        <taxon>Bacillati</taxon>
        <taxon>Bacillota</taxon>
        <taxon>Bacilli</taxon>
        <taxon>Lactobacillales</taxon>
        <taxon>Aerococcaceae</taxon>
        <taxon>Abiotrophia</taxon>
    </lineage>
</organism>
<dbReference type="AlphaFoldDB" id="A0A929MPT2"/>
<evidence type="ECO:0000313" key="1">
    <source>
        <dbReference type="EMBL" id="MBF0934060.1"/>
    </source>
</evidence>
<evidence type="ECO:0000313" key="2">
    <source>
        <dbReference type="Proteomes" id="UP000757900"/>
    </source>
</evidence>
<protein>
    <submittedName>
        <fullName evidence="1">Uncharacterized protein</fullName>
    </submittedName>
</protein>
<gene>
    <name evidence="1" type="ORF">HXK00_00270</name>
</gene>
<reference evidence="1" key="1">
    <citation type="submission" date="2020-04" db="EMBL/GenBank/DDBJ databases">
        <title>Deep metagenomics examines the oral microbiome during advanced dental caries in children, revealing novel taxa and co-occurrences with host molecules.</title>
        <authorList>
            <person name="Baker J.L."/>
            <person name="Morton J.T."/>
            <person name="Dinis M."/>
            <person name="Alvarez R."/>
            <person name="Tran N.C."/>
            <person name="Knight R."/>
            <person name="Edlund A."/>
        </authorList>
    </citation>
    <scope>NUCLEOTIDE SEQUENCE</scope>
    <source>
        <strain evidence="1">JCVI_23_bin.16</strain>
    </source>
</reference>
<accession>A0A929MPT2</accession>